<organism evidence="2 3">
    <name type="scientific">Bowdeniella nasicola</name>
    <dbReference type="NCBI Taxonomy" id="208480"/>
    <lineage>
        <taxon>Bacteria</taxon>
        <taxon>Bacillati</taxon>
        <taxon>Actinomycetota</taxon>
        <taxon>Actinomycetes</taxon>
        <taxon>Actinomycetales</taxon>
        <taxon>Actinomycetaceae</taxon>
        <taxon>Bowdeniella</taxon>
    </lineage>
</organism>
<dbReference type="EMBL" id="MQVR01000001">
    <property type="protein sequence ID" value="OKL55169.1"/>
    <property type="molecule type" value="Genomic_DNA"/>
</dbReference>
<keyword evidence="3" id="KW-1185">Reference proteome</keyword>
<dbReference type="Gene3D" id="3.20.20.190">
    <property type="entry name" value="Phosphatidylinositol (PI) phosphodiesterase"/>
    <property type="match status" value="1"/>
</dbReference>
<evidence type="ECO:0000313" key="2">
    <source>
        <dbReference type="EMBL" id="OKL55169.1"/>
    </source>
</evidence>
<dbReference type="InterPro" id="IPR030395">
    <property type="entry name" value="GP_PDE_dom"/>
</dbReference>
<accession>A0A1Q5Q648</accession>
<gene>
    <name evidence="2" type="ORF">BSZ39_00240</name>
</gene>
<dbReference type="OrthoDB" id="9758957at2"/>
<comment type="caution">
    <text evidence="2">The sequence shown here is derived from an EMBL/GenBank/DDBJ whole genome shotgun (WGS) entry which is preliminary data.</text>
</comment>
<evidence type="ECO:0000313" key="3">
    <source>
        <dbReference type="Proteomes" id="UP000185628"/>
    </source>
</evidence>
<proteinExistence type="predicted"/>
<reference evidence="3" key="1">
    <citation type="submission" date="2016-12" db="EMBL/GenBank/DDBJ databases">
        <authorList>
            <person name="Meng X."/>
        </authorList>
    </citation>
    <scope>NUCLEOTIDE SEQUENCE [LARGE SCALE GENOMIC DNA]</scope>
    <source>
        <strain evidence="3">DSM 19116</strain>
    </source>
</reference>
<dbReference type="GO" id="GO:0006629">
    <property type="term" value="P:lipid metabolic process"/>
    <property type="evidence" value="ECO:0007669"/>
    <property type="project" value="InterPro"/>
</dbReference>
<dbReference type="CDD" id="cd08556">
    <property type="entry name" value="GDPD"/>
    <property type="match status" value="1"/>
</dbReference>
<dbReference type="Proteomes" id="UP000185628">
    <property type="component" value="Unassembled WGS sequence"/>
</dbReference>
<dbReference type="PANTHER" id="PTHR46211">
    <property type="entry name" value="GLYCEROPHOSPHORYL DIESTER PHOSPHODIESTERASE"/>
    <property type="match status" value="1"/>
</dbReference>
<dbReference type="PANTHER" id="PTHR46211:SF1">
    <property type="entry name" value="GLYCEROPHOSPHODIESTER PHOSPHODIESTERASE, CYTOPLASMIC"/>
    <property type="match status" value="1"/>
</dbReference>
<dbReference type="InterPro" id="IPR017946">
    <property type="entry name" value="PLC-like_Pdiesterase_TIM-brl"/>
</dbReference>
<name>A0A1Q5Q648_9ACTO</name>
<dbReference type="GO" id="GO:0008081">
    <property type="term" value="F:phosphoric diester hydrolase activity"/>
    <property type="evidence" value="ECO:0007669"/>
    <property type="project" value="InterPro"/>
</dbReference>
<dbReference type="RefSeq" id="WP_073715395.1">
    <property type="nucleotide sequence ID" value="NZ_MQVR01000001.1"/>
</dbReference>
<dbReference type="PROSITE" id="PS51704">
    <property type="entry name" value="GP_PDE"/>
    <property type="match status" value="1"/>
</dbReference>
<dbReference type="Pfam" id="PF03009">
    <property type="entry name" value="GDPD"/>
    <property type="match status" value="2"/>
</dbReference>
<dbReference type="AlphaFoldDB" id="A0A1Q5Q648"/>
<dbReference type="STRING" id="208480.SAMN02910418_02390"/>
<protein>
    <recommendedName>
        <fullName evidence="1">GP-PDE domain-containing protein</fullName>
    </recommendedName>
</protein>
<feature type="domain" description="GP-PDE" evidence="1">
    <location>
        <begin position="1"/>
        <end position="223"/>
    </location>
</feature>
<evidence type="ECO:0000259" key="1">
    <source>
        <dbReference type="PROSITE" id="PS51704"/>
    </source>
</evidence>
<sequence>MRIIAHRGYHAHHLENTLPAIEAAMKLGVAGVEVDLQLAGDGSVVVIHDATTARLWGDPRPVSAHSAESLAALGQGDDRIPTLNEVLELSRTYDIPVILDQKTPEVALAALALLIHEGLEGKVAFCGELPGLLEVRRHSTRTEVYLNDEGLVTPDIRILAQLRPSAINPEYHGVSLGLVRSAQEFGLGVSCWTPNREKDLRAMAALGVDAVMTDEVKLALDLLS</sequence>
<dbReference type="SUPFAM" id="SSF51695">
    <property type="entry name" value="PLC-like phosphodiesterases"/>
    <property type="match status" value="1"/>
</dbReference>